<evidence type="ECO:0000313" key="1">
    <source>
        <dbReference type="EMBL" id="APA11717.1"/>
    </source>
</evidence>
<organism evidence="1 2">
    <name type="scientific">Sclerotinia sclerotiorum (strain ATCC 18683 / 1980 / Ss-1)</name>
    <name type="common">White mold</name>
    <name type="synonym">Whetzelinia sclerotiorum</name>
    <dbReference type="NCBI Taxonomy" id="665079"/>
    <lineage>
        <taxon>Eukaryota</taxon>
        <taxon>Fungi</taxon>
        <taxon>Dikarya</taxon>
        <taxon>Ascomycota</taxon>
        <taxon>Pezizomycotina</taxon>
        <taxon>Leotiomycetes</taxon>
        <taxon>Helotiales</taxon>
        <taxon>Sclerotiniaceae</taxon>
        <taxon>Sclerotinia</taxon>
    </lineage>
</organism>
<name>A0A1D9Q9V2_SCLS1</name>
<dbReference type="AlphaFoldDB" id="A0A1D9Q9V2"/>
<dbReference type="EMBL" id="CP017821">
    <property type="protein sequence ID" value="APA11717.1"/>
    <property type="molecule type" value="Genomic_DNA"/>
</dbReference>
<proteinExistence type="predicted"/>
<protein>
    <submittedName>
        <fullName evidence="1">Uncharacterized protein</fullName>
    </submittedName>
</protein>
<dbReference type="VEuPathDB" id="FungiDB:sscle_08g064870"/>
<sequence length="66" mass="6984">MVLSNVKADIKYHSILQDSDLDTQLGGEKSVGAVSVGALSVGVQLVDEGDEDDGLFKAAIMQDENF</sequence>
<evidence type="ECO:0000313" key="2">
    <source>
        <dbReference type="Proteomes" id="UP000177798"/>
    </source>
</evidence>
<dbReference type="Proteomes" id="UP000177798">
    <property type="component" value="Chromosome 8"/>
</dbReference>
<dbReference type="RefSeq" id="XP_001593769.1">
    <property type="nucleotide sequence ID" value="XM_001593719.1"/>
</dbReference>
<dbReference type="KEGG" id="ssl:SS1G_05197"/>
<reference evidence="2" key="1">
    <citation type="journal article" date="2017" name="Genome Biol. Evol.">
        <title>The complete genome sequence of the phytopathogenic fungus Sclerotinia sclerotiorum reveals insights into the genome architecture of broad host range pathogens.</title>
        <authorList>
            <person name="Derbyshire M."/>
            <person name="Denton-Giles M."/>
            <person name="Hegedus D."/>
            <person name="Seifbarghy S."/>
            <person name="Rollins J."/>
            <person name="van Kan J."/>
            <person name="Seidl M.F."/>
            <person name="Faino L."/>
            <person name="Mbengue M."/>
            <person name="Navaud O."/>
            <person name="Raffaele S."/>
            <person name="Hammond-Kosack K."/>
            <person name="Heard S."/>
            <person name="Oliver R."/>
        </authorList>
    </citation>
    <scope>NUCLEOTIDE SEQUENCE [LARGE SCALE GENOMIC DNA]</scope>
    <source>
        <strain evidence="2">ATCC 18683 / 1980 / Ss-1</strain>
    </source>
</reference>
<accession>A0A1D9Q9V2</accession>
<gene>
    <name evidence="1" type="ORF">sscle_08g064870</name>
</gene>